<dbReference type="GO" id="GO:0006805">
    <property type="term" value="P:xenobiotic metabolic process"/>
    <property type="evidence" value="ECO:0007669"/>
    <property type="project" value="TreeGrafter"/>
</dbReference>
<evidence type="ECO:0000256" key="7">
    <source>
        <dbReference type="RuleBase" id="RU000461"/>
    </source>
</evidence>
<evidence type="ECO:0000313" key="9">
    <source>
        <dbReference type="Proteomes" id="UP000694421"/>
    </source>
</evidence>
<evidence type="ECO:0008006" key="10">
    <source>
        <dbReference type="Google" id="ProtNLM"/>
    </source>
</evidence>
<name>A0A8D0E398_SALMN</name>
<dbReference type="PANTHER" id="PTHR24300">
    <property type="entry name" value="CYTOCHROME P450 508A4-RELATED"/>
    <property type="match status" value="1"/>
</dbReference>
<feature type="binding site" description="axial binding residue" evidence="6">
    <location>
        <position position="280"/>
    </location>
    <ligand>
        <name>heme</name>
        <dbReference type="ChEBI" id="CHEBI:30413"/>
    </ligand>
    <ligandPart>
        <name>Fe</name>
        <dbReference type="ChEBI" id="CHEBI:18248"/>
    </ligandPart>
</feature>
<evidence type="ECO:0000256" key="5">
    <source>
        <dbReference type="ARBA" id="ARBA00023004"/>
    </source>
</evidence>
<evidence type="ECO:0000256" key="1">
    <source>
        <dbReference type="ARBA" id="ARBA00001971"/>
    </source>
</evidence>
<dbReference type="GO" id="GO:0005506">
    <property type="term" value="F:iron ion binding"/>
    <property type="evidence" value="ECO:0007669"/>
    <property type="project" value="InterPro"/>
</dbReference>
<keyword evidence="7" id="KW-0503">Monooxygenase</keyword>
<dbReference type="Pfam" id="PF00067">
    <property type="entry name" value="p450"/>
    <property type="match status" value="1"/>
</dbReference>
<dbReference type="Gene3D" id="1.10.630.10">
    <property type="entry name" value="Cytochrome P450"/>
    <property type="match status" value="1"/>
</dbReference>
<dbReference type="PANTHER" id="PTHR24300:SF134">
    <property type="entry name" value="CYTOCHROME P450, FAMILY 2, SUBFAMILY AB, POLYPEPTIDE 2-RELATED"/>
    <property type="match status" value="1"/>
</dbReference>
<dbReference type="Proteomes" id="UP000694421">
    <property type="component" value="Unplaced"/>
</dbReference>
<dbReference type="GO" id="GO:0020037">
    <property type="term" value="F:heme binding"/>
    <property type="evidence" value="ECO:0007669"/>
    <property type="project" value="InterPro"/>
</dbReference>
<dbReference type="GO" id="GO:0016712">
    <property type="term" value="F:oxidoreductase activity, acting on paired donors, with incorporation or reduction of molecular oxygen, reduced flavin or flavoprotein as one donor, and incorporation of one atom of oxygen"/>
    <property type="evidence" value="ECO:0007669"/>
    <property type="project" value="TreeGrafter"/>
</dbReference>
<comment type="similarity">
    <text evidence="2 7">Belongs to the cytochrome P450 family.</text>
</comment>
<accession>A0A8D0E398</accession>
<dbReference type="OMA" id="ANFASRX"/>
<evidence type="ECO:0000256" key="3">
    <source>
        <dbReference type="ARBA" id="ARBA00022617"/>
    </source>
</evidence>
<dbReference type="GO" id="GO:0005737">
    <property type="term" value="C:cytoplasm"/>
    <property type="evidence" value="ECO:0007669"/>
    <property type="project" value="TreeGrafter"/>
</dbReference>
<reference evidence="8" key="2">
    <citation type="submission" date="2025-09" db="UniProtKB">
        <authorList>
            <consortium name="Ensembl"/>
        </authorList>
    </citation>
    <scope>IDENTIFICATION</scope>
</reference>
<comment type="cofactor">
    <cofactor evidence="1 6">
        <name>heme</name>
        <dbReference type="ChEBI" id="CHEBI:30413"/>
    </cofactor>
</comment>
<reference evidence="8" key="1">
    <citation type="submission" date="2025-08" db="UniProtKB">
        <authorList>
            <consortium name="Ensembl"/>
        </authorList>
    </citation>
    <scope>IDENTIFICATION</scope>
</reference>
<dbReference type="GO" id="GO:0006082">
    <property type="term" value="P:organic acid metabolic process"/>
    <property type="evidence" value="ECO:0007669"/>
    <property type="project" value="TreeGrafter"/>
</dbReference>
<sequence>IVKHGQPFDPLRFITNSVSNVTCALVFGHRFNFEDESFQKLIEMLDLILKFTGTIIHLLYEGFPWLMKHLPGPHKQVIANAKILRSFLKKEIQEHKEHNLLHDPHDFIDFYLLQMEKEKKKIPNSTYDEENLTFCIFDLFIAGTDTTATALYWALLLLANNPHIQEKVHKEIEDVLGSSHAIHYQDHKKLPYTNAVIHEVLRSNYVISAGLPRQCAKDVTMCGFLIPKGTMVFPDLRSVLLDPERWETPEEFNPNHFLDKEGHFVPREEFLTFGEGARVCLGEQLARVELFLFITNLLRMFHFQPPDGVKKLNQEPTSGLTTKPHPYKICAIPYHSSP</sequence>
<proteinExistence type="inferred from homology"/>
<dbReference type="PRINTS" id="PR00463">
    <property type="entry name" value="EP450I"/>
</dbReference>
<dbReference type="InterPro" id="IPR002401">
    <property type="entry name" value="Cyt_P450_E_grp-I"/>
</dbReference>
<keyword evidence="4 6" id="KW-0479">Metal-binding</keyword>
<protein>
    <recommendedName>
        <fullName evidence="10">Cytochrome P450 2J2</fullName>
    </recommendedName>
</protein>
<keyword evidence="5 6" id="KW-0408">Iron</keyword>
<dbReference type="PRINTS" id="PR00385">
    <property type="entry name" value="P450"/>
</dbReference>
<evidence type="ECO:0000256" key="4">
    <source>
        <dbReference type="ARBA" id="ARBA00022723"/>
    </source>
</evidence>
<dbReference type="InterPro" id="IPR001128">
    <property type="entry name" value="Cyt_P450"/>
</dbReference>
<keyword evidence="9" id="KW-1185">Reference proteome</keyword>
<evidence type="ECO:0000313" key="8">
    <source>
        <dbReference type="Ensembl" id="ENSSMRP00000025522.1"/>
    </source>
</evidence>
<organism evidence="8 9">
    <name type="scientific">Salvator merianae</name>
    <name type="common">Argentine black and white tegu</name>
    <name type="synonym">Tupinambis merianae</name>
    <dbReference type="NCBI Taxonomy" id="96440"/>
    <lineage>
        <taxon>Eukaryota</taxon>
        <taxon>Metazoa</taxon>
        <taxon>Chordata</taxon>
        <taxon>Craniata</taxon>
        <taxon>Vertebrata</taxon>
        <taxon>Euteleostomi</taxon>
        <taxon>Lepidosauria</taxon>
        <taxon>Squamata</taxon>
        <taxon>Bifurcata</taxon>
        <taxon>Unidentata</taxon>
        <taxon>Episquamata</taxon>
        <taxon>Laterata</taxon>
        <taxon>Teiioidea</taxon>
        <taxon>Teiidae</taxon>
        <taxon>Salvator</taxon>
    </lineage>
</organism>
<dbReference type="InterPro" id="IPR017972">
    <property type="entry name" value="Cyt_P450_CS"/>
</dbReference>
<evidence type="ECO:0000256" key="6">
    <source>
        <dbReference type="PIRSR" id="PIRSR602401-1"/>
    </source>
</evidence>
<dbReference type="PROSITE" id="PS00086">
    <property type="entry name" value="CYTOCHROME_P450"/>
    <property type="match status" value="1"/>
</dbReference>
<dbReference type="SUPFAM" id="SSF48264">
    <property type="entry name" value="Cytochrome P450"/>
    <property type="match status" value="1"/>
</dbReference>
<keyword evidence="7" id="KW-0560">Oxidoreductase</keyword>
<evidence type="ECO:0000256" key="2">
    <source>
        <dbReference type="ARBA" id="ARBA00010617"/>
    </source>
</evidence>
<dbReference type="InterPro" id="IPR036396">
    <property type="entry name" value="Cyt_P450_sf"/>
</dbReference>
<dbReference type="Ensembl" id="ENSSMRT00000029871.1">
    <property type="protein sequence ID" value="ENSSMRP00000025522.1"/>
    <property type="gene ID" value="ENSSMRG00000019730.1"/>
</dbReference>
<dbReference type="AlphaFoldDB" id="A0A8D0E398"/>
<dbReference type="InterPro" id="IPR050182">
    <property type="entry name" value="Cytochrome_P450_fam2"/>
</dbReference>
<keyword evidence="3 6" id="KW-0349">Heme</keyword>
<dbReference type="FunFam" id="1.10.630.10:FF:000176">
    <property type="entry name" value="Uncharacterized protein"/>
    <property type="match status" value="1"/>
</dbReference>
<dbReference type="GeneTree" id="ENSGT00940000163166"/>